<protein>
    <submittedName>
        <fullName evidence="2">Uncharacterized protein</fullName>
    </submittedName>
</protein>
<sequence>MVCSQCGKEHEQGACSQPMAVEAPAVETEKSNVKAPEIGAVWAWCLTLIAGAIFFSNNWKKLGKKQHIWWTWVSAVAVLLLMIFSFDLFGNQYVGNYLYIAWIFGMIFFQRRYVPKELTSKMGFIFAGLLSAAVIMQGHLYSAPNDGIGVGDGDSVIVGTTFEEKSDELIVKGKEYKTGQQLYARVYSYDTFDTKSLKFYVEQQVGSDWKDFYSEDLQTNEAYNVLVMPFTIEDAGTYRVSFINQGEVIEDAEIVIK</sequence>
<name>A0A1Y0ITN3_9BACL</name>
<feature type="transmembrane region" description="Helical" evidence="1">
    <location>
        <begin position="38"/>
        <end position="56"/>
    </location>
</feature>
<evidence type="ECO:0000313" key="2">
    <source>
        <dbReference type="EMBL" id="ARU62763.1"/>
    </source>
</evidence>
<gene>
    <name evidence="2" type="ORF">CBW65_18655</name>
</gene>
<accession>A0A1Y0ITN3</accession>
<evidence type="ECO:0000313" key="3">
    <source>
        <dbReference type="Proteomes" id="UP000195437"/>
    </source>
</evidence>
<feature type="transmembrane region" description="Helical" evidence="1">
    <location>
        <begin position="68"/>
        <end position="86"/>
    </location>
</feature>
<organism evidence="2 3">
    <name type="scientific">Tumebacillus avium</name>
    <dbReference type="NCBI Taxonomy" id="1903704"/>
    <lineage>
        <taxon>Bacteria</taxon>
        <taxon>Bacillati</taxon>
        <taxon>Bacillota</taxon>
        <taxon>Bacilli</taxon>
        <taxon>Bacillales</taxon>
        <taxon>Alicyclobacillaceae</taxon>
        <taxon>Tumebacillus</taxon>
    </lineage>
</organism>
<keyword evidence="1" id="KW-0812">Transmembrane</keyword>
<dbReference type="EMBL" id="CP021434">
    <property type="protein sequence ID" value="ARU62763.1"/>
    <property type="molecule type" value="Genomic_DNA"/>
</dbReference>
<dbReference type="OrthoDB" id="9877866at2"/>
<keyword evidence="1" id="KW-1133">Transmembrane helix</keyword>
<keyword evidence="1" id="KW-0472">Membrane</keyword>
<proteinExistence type="predicted"/>
<feature type="transmembrane region" description="Helical" evidence="1">
    <location>
        <begin position="92"/>
        <end position="110"/>
    </location>
</feature>
<dbReference type="KEGG" id="tum:CBW65_18655"/>
<reference evidence="3" key="1">
    <citation type="submission" date="2017-05" db="EMBL/GenBank/DDBJ databases">
        <authorList>
            <person name="Sung H."/>
        </authorList>
    </citation>
    <scope>NUCLEOTIDE SEQUENCE [LARGE SCALE GENOMIC DNA]</scope>
    <source>
        <strain evidence="3">AR23208</strain>
    </source>
</reference>
<evidence type="ECO:0000256" key="1">
    <source>
        <dbReference type="SAM" id="Phobius"/>
    </source>
</evidence>
<feature type="transmembrane region" description="Helical" evidence="1">
    <location>
        <begin position="122"/>
        <end position="141"/>
    </location>
</feature>
<keyword evidence="3" id="KW-1185">Reference proteome</keyword>
<dbReference type="Proteomes" id="UP000195437">
    <property type="component" value="Chromosome"/>
</dbReference>
<dbReference type="RefSeq" id="WP_087458113.1">
    <property type="nucleotide sequence ID" value="NZ_CP021434.1"/>
</dbReference>
<dbReference type="AlphaFoldDB" id="A0A1Y0ITN3"/>